<dbReference type="EMBL" id="JAUTDP010000007">
    <property type="protein sequence ID" value="KAK3397469.1"/>
    <property type="molecule type" value="Genomic_DNA"/>
</dbReference>
<comment type="caution">
    <text evidence="2">The sequence shown here is derived from an EMBL/GenBank/DDBJ whole genome shotgun (WGS) entry which is preliminary data.</text>
</comment>
<proteinExistence type="predicted"/>
<dbReference type="Proteomes" id="UP001281003">
    <property type="component" value="Unassembled WGS sequence"/>
</dbReference>
<reference evidence="2" key="2">
    <citation type="submission" date="2023-07" db="EMBL/GenBank/DDBJ databases">
        <authorList>
            <consortium name="Lawrence Berkeley National Laboratory"/>
            <person name="Haridas S."/>
            <person name="Hensen N."/>
            <person name="Bonometti L."/>
            <person name="Westerberg I."/>
            <person name="Brannstrom I.O."/>
            <person name="Guillou S."/>
            <person name="Cros-Aarteil S."/>
            <person name="Calhoun S."/>
            <person name="Kuo A."/>
            <person name="Mondo S."/>
            <person name="Pangilinan J."/>
            <person name="Riley R."/>
            <person name="LaButti K."/>
            <person name="Andreopoulos B."/>
            <person name="Lipzen A."/>
            <person name="Chen C."/>
            <person name="Yanf M."/>
            <person name="Daum C."/>
            <person name="Ng V."/>
            <person name="Clum A."/>
            <person name="Steindorff A."/>
            <person name="Ohm R."/>
            <person name="Martin F."/>
            <person name="Silar P."/>
            <person name="Natvig D."/>
            <person name="Lalanne C."/>
            <person name="Gautier V."/>
            <person name="Ament-velasquez S.L."/>
            <person name="Kruys A."/>
            <person name="Hutchinson M.I."/>
            <person name="Powell A.J."/>
            <person name="Barry K."/>
            <person name="Miller A.N."/>
            <person name="Grigoriev I.V."/>
            <person name="Debuchy R."/>
            <person name="Gladieux P."/>
            <person name="Thoren M.H."/>
            <person name="Johannesson H."/>
        </authorList>
    </citation>
    <scope>NUCLEOTIDE SEQUENCE</scope>
    <source>
        <strain evidence="2">FGSC 1904</strain>
    </source>
</reference>
<keyword evidence="1" id="KW-0732">Signal</keyword>
<organism evidence="2 3">
    <name type="scientific">Sordaria brevicollis</name>
    <dbReference type="NCBI Taxonomy" id="83679"/>
    <lineage>
        <taxon>Eukaryota</taxon>
        <taxon>Fungi</taxon>
        <taxon>Dikarya</taxon>
        <taxon>Ascomycota</taxon>
        <taxon>Pezizomycotina</taxon>
        <taxon>Sordariomycetes</taxon>
        <taxon>Sordariomycetidae</taxon>
        <taxon>Sordariales</taxon>
        <taxon>Sordariaceae</taxon>
        <taxon>Sordaria</taxon>
    </lineage>
</organism>
<evidence type="ECO:0000313" key="2">
    <source>
        <dbReference type="EMBL" id="KAK3397469.1"/>
    </source>
</evidence>
<protein>
    <submittedName>
        <fullName evidence="2">Uncharacterized protein</fullName>
    </submittedName>
</protein>
<gene>
    <name evidence="2" type="ORF">B0T20DRAFT_221284</name>
</gene>
<evidence type="ECO:0000313" key="3">
    <source>
        <dbReference type="Proteomes" id="UP001281003"/>
    </source>
</evidence>
<dbReference type="AlphaFoldDB" id="A0AAE0PCN3"/>
<feature type="chain" id="PRO_5042147180" evidence="1">
    <location>
        <begin position="21"/>
        <end position="204"/>
    </location>
</feature>
<name>A0AAE0PCN3_SORBR</name>
<feature type="signal peptide" evidence="1">
    <location>
        <begin position="1"/>
        <end position="20"/>
    </location>
</feature>
<reference evidence="2" key="1">
    <citation type="journal article" date="2023" name="Mol. Phylogenet. Evol.">
        <title>Genome-scale phylogeny and comparative genomics of the fungal order Sordariales.</title>
        <authorList>
            <person name="Hensen N."/>
            <person name="Bonometti L."/>
            <person name="Westerberg I."/>
            <person name="Brannstrom I.O."/>
            <person name="Guillou S."/>
            <person name="Cros-Aarteil S."/>
            <person name="Calhoun S."/>
            <person name="Haridas S."/>
            <person name="Kuo A."/>
            <person name="Mondo S."/>
            <person name="Pangilinan J."/>
            <person name="Riley R."/>
            <person name="LaButti K."/>
            <person name="Andreopoulos B."/>
            <person name="Lipzen A."/>
            <person name="Chen C."/>
            <person name="Yan M."/>
            <person name="Daum C."/>
            <person name="Ng V."/>
            <person name="Clum A."/>
            <person name="Steindorff A."/>
            <person name="Ohm R.A."/>
            <person name="Martin F."/>
            <person name="Silar P."/>
            <person name="Natvig D.O."/>
            <person name="Lalanne C."/>
            <person name="Gautier V."/>
            <person name="Ament-Velasquez S.L."/>
            <person name="Kruys A."/>
            <person name="Hutchinson M.I."/>
            <person name="Powell A.J."/>
            <person name="Barry K."/>
            <person name="Miller A.N."/>
            <person name="Grigoriev I.V."/>
            <person name="Debuchy R."/>
            <person name="Gladieux P."/>
            <person name="Hiltunen Thoren M."/>
            <person name="Johannesson H."/>
        </authorList>
    </citation>
    <scope>NUCLEOTIDE SEQUENCE</scope>
    <source>
        <strain evidence="2">FGSC 1904</strain>
    </source>
</reference>
<sequence>MTWSTSYGLLVVLLSQLCLCATGSVPIEIYKEKPEASPLSPSFWVETAFSNQPEADRISIGRHQVISKFHPARLPVLRLSSLHISFVADANEGLDKQHGICVTHSQHLPHNSCPKEPIARSHTSVRRAVPQPVAVVDAGGKRRRPNRMHLLTDVGHFGHLSPFCPHSIQPASLEKPYRMLHLQFSARRKYLATDPSVRPQGYTH</sequence>
<evidence type="ECO:0000256" key="1">
    <source>
        <dbReference type="SAM" id="SignalP"/>
    </source>
</evidence>
<keyword evidence="3" id="KW-1185">Reference proteome</keyword>
<accession>A0AAE0PCN3</accession>